<comment type="caution">
    <text evidence="4">The sequence shown here is derived from an EMBL/GenBank/DDBJ whole genome shotgun (WGS) entry which is preliminary data.</text>
</comment>
<proteinExistence type="inferred from homology"/>
<name>A0A098TLW3_9CYAN</name>
<organism evidence="4 5">
    <name type="scientific">Neosynechococcus sphagnicola sy1</name>
    <dbReference type="NCBI Taxonomy" id="1497020"/>
    <lineage>
        <taxon>Bacteria</taxon>
        <taxon>Bacillati</taxon>
        <taxon>Cyanobacteriota</taxon>
        <taxon>Cyanophyceae</taxon>
        <taxon>Neosynechococcales</taxon>
        <taxon>Neosynechococcaceae</taxon>
        <taxon>Neosynechococcus</taxon>
    </lineage>
</organism>
<dbReference type="AlphaFoldDB" id="A0A098TLW3"/>
<keyword evidence="5" id="KW-1185">Reference proteome</keyword>
<sequence>MYTYAFCHTPTTPLRFPAGFANPVALISQGEIAAVVEPALFPDGLPEEDQQLIQAVVSHDRVLRELFAQIPLLPLRFGTRFGSCEALLSYLDSHRQDYLEKLASVAGKAEYILKLIPQPFAPAPPSAPEVGQGREYFLAKKQRYQTQLAQQQQQIEERQAVIAAIAQFYPDLRAGEVQDQGERFYLLIDLALEPTLDQQLQVWQTLSPHWQLQRSEALPPYHFV</sequence>
<comment type="similarity">
    <text evidence="3">Belongs to the gas vesicle GvpF/GvpL family.</text>
</comment>
<gene>
    <name evidence="4" type="ORF">DO97_20955</name>
</gene>
<dbReference type="OrthoDB" id="561431at2"/>
<reference evidence="4 5" key="1">
    <citation type="journal article" date="2014" name="Mol. Ecol.">
        <title>Evolution of Synechococcus.</title>
        <authorList>
            <person name="Dvorak P."/>
            <person name="Casamatta D."/>
            <person name="Hasler P."/>
            <person name="Poulickova A."/>
            <person name="Ondrej V."/>
            <person name="Sanges R."/>
        </authorList>
    </citation>
    <scope>NUCLEOTIDE SEQUENCE [LARGE SCALE GENOMIC DNA]</scope>
    <source>
        <strain evidence="4 5">CAUP A 1101</strain>
    </source>
</reference>
<dbReference type="PANTHER" id="PTHR36852:SF1">
    <property type="entry name" value="PROTEIN GVPL 2"/>
    <property type="match status" value="1"/>
</dbReference>
<dbReference type="InterPro" id="IPR009430">
    <property type="entry name" value="GvpL/GvpF"/>
</dbReference>
<evidence type="ECO:0000256" key="2">
    <source>
        <dbReference type="ARBA" id="ARBA00035108"/>
    </source>
</evidence>
<protein>
    <recommendedName>
        <fullName evidence="6">Gas vesicle protein</fullName>
    </recommendedName>
</protein>
<dbReference type="RefSeq" id="WP_036531584.1">
    <property type="nucleotide sequence ID" value="NZ_JJML01000009.1"/>
</dbReference>
<keyword evidence="1" id="KW-0304">Gas vesicle</keyword>
<dbReference type="PANTHER" id="PTHR36852">
    <property type="entry name" value="PROTEIN GVPL 2"/>
    <property type="match status" value="1"/>
</dbReference>
<dbReference type="EMBL" id="JJML01000009">
    <property type="protein sequence ID" value="KGF73299.1"/>
    <property type="molecule type" value="Genomic_DNA"/>
</dbReference>
<evidence type="ECO:0000256" key="1">
    <source>
        <dbReference type="ARBA" id="ARBA00022987"/>
    </source>
</evidence>
<dbReference type="GO" id="GO:0031411">
    <property type="term" value="C:gas vesicle"/>
    <property type="evidence" value="ECO:0007669"/>
    <property type="project" value="UniProtKB-SubCell"/>
</dbReference>
<comment type="subcellular location">
    <subcellularLocation>
        <location evidence="2">Gas vesicle</location>
    </subcellularLocation>
</comment>
<evidence type="ECO:0000256" key="3">
    <source>
        <dbReference type="ARBA" id="ARBA00035643"/>
    </source>
</evidence>
<evidence type="ECO:0000313" key="4">
    <source>
        <dbReference type="EMBL" id="KGF73299.1"/>
    </source>
</evidence>
<evidence type="ECO:0008006" key="6">
    <source>
        <dbReference type="Google" id="ProtNLM"/>
    </source>
</evidence>
<accession>A0A098TLW3</accession>
<evidence type="ECO:0000313" key="5">
    <source>
        <dbReference type="Proteomes" id="UP000030170"/>
    </source>
</evidence>
<dbReference type="GO" id="GO:0031412">
    <property type="term" value="P:gas vesicle organization"/>
    <property type="evidence" value="ECO:0007669"/>
    <property type="project" value="InterPro"/>
</dbReference>
<dbReference type="Pfam" id="PF06386">
    <property type="entry name" value="GvpL_GvpF"/>
    <property type="match status" value="1"/>
</dbReference>
<dbReference type="Proteomes" id="UP000030170">
    <property type="component" value="Unassembled WGS sequence"/>
</dbReference>